<dbReference type="AlphaFoldDB" id="A0A9W6WE08"/>
<name>A0A9W6WE08_9ACTN</name>
<sequence>MPTEIIHTVLGRKTYLYPSRSGRRWEVWACNVDDSPGEVGEVLRKGDIWISYLYRIIGDPGAINDGPDPESLALELADVAIRSGNV</sequence>
<proteinExistence type="predicted"/>
<accession>A0A9W6WE08</accession>
<organism evidence="1 2">
    <name type="scientific">Actinorhabdospora filicis</name>
    <dbReference type="NCBI Taxonomy" id="1785913"/>
    <lineage>
        <taxon>Bacteria</taxon>
        <taxon>Bacillati</taxon>
        <taxon>Actinomycetota</taxon>
        <taxon>Actinomycetes</taxon>
        <taxon>Micromonosporales</taxon>
        <taxon>Micromonosporaceae</taxon>
        <taxon>Actinorhabdospora</taxon>
    </lineage>
</organism>
<comment type="caution">
    <text evidence="1">The sequence shown here is derived from an EMBL/GenBank/DDBJ whole genome shotgun (WGS) entry which is preliminary data.</text>
</comment>
<dbReference type="EMBL" id="BSTX01000005">
    <property type="protein sequence ID" value="GLZ81395.1"/>
    <property type="molecule type" value="Genomic_DNA"/>
</dbReference>
<keyword evidence="2" id="KW-1185">Reference proteome</keyword>
<evidence type="ECO:0000313" key="2">
    <source>
        <dbReference type="Proteomes" id="UP001165079"/>
    </source>
</evidence>
<gene>
    <name evidence="1" type="ORF">Afil01_62020</name>
</gene>
<dbReference type="RefSeq" id="WP_285666843.1">
    <property type="nucleotide sequence ID" value="NZ_BSTX01000005.1"/>
</dbReference>
<protein>
    <submittedName>
        <fullName evidence="1">Uncharacterized protein</fullName>
    </submittedName>
</protein>
<dbReference type="Proteomes" id="UP001165079">
    <property type="component" value="Unassembled WGS sequence"/>
</dbReference>
<evidence type="ECO:0000313" key="1">
    <source>
        <dbReference type="EMBL" id="GLZ81395.1"/>
    </source>
</evidence>
<reference evidence="1" key="1">
    <citation type="submission" date="2023-03" db="EMBL/GenBank/DDBJ databases">
        <title>Actinorhabdospora filicis NBRC 111898.</title>
        <authorList>
            <person name="Ichikawa N."/>
            <person name="Sato H."/>
            <person name="Tonouchi N."/>
        </authorList>
    </citation>
    <scope>NUCLEOTIDE SEQUENCE</scope>
    <source>
        <strain evidence="1">NBRC 111898</strain>
    </source>
</reference>